<feature type="compositionally biased region" description="Basic and acidic residues" evidence="8">
    <location>
        <begin position="1"/>
        <end position="15"/>
    </location>
</feature>
<evidence type="ECO:0000256" key="9">
    <source>
        <dbReference type="SAM" id="Phobius"/>
    </source>
</evidence>
<feature type="region of interest" description="Disordered" evidence="8">
    <location>
        <begin position="1"/>
        <end position="35"/>
    </location>
</feature>
<feature type="transmembrane region" description="Helical" evidence="9">
    <location>
        <begin position="137"/>
        <end position="155"/>
    </location>
</feature>
<evidence type="ECO:0000313" key="11">
    <source>
        <dbReference type="Proteomes" id="UP000616724"/>
    </source>
</evidence>
<evidence type="ECO:0000256" key="8">
    <source>
        <dbReference type="SAM" id="MobiDB-lite"/>
    </source>
</evidence>
<dbReference type="GO" id="GO:0016763">
    <property type="term" value="F:pentosyltransferase activity"/>
    <property type="evidence" value="ECO:0007669"/>
    <property type="project" value="TreeGrafter"/>
</dbReference>
<dbReference type="GO" id="GO:0005886">
    <property type="term" value="C:plasma membrane"/>
    <property type="evidence" value="ECO:0007669"/>
    <property type="project" value="UniProtKB-SubCell"/>
</dbReference>
<feature type="transmembrane region" description="Helical" evidence="9">
    <location>
        <begin position="304"/>
        <end position="322"/>
    </location>
</feature>
<name>A0A8J3RIW7_9ACTN</name>
<feature type="transmembrane region" description="Helical" evidence="9">
    <location>
        <begin position="329"/>
        <end position="348"/>
    </location>
</feature>
<evidence type="ECO:0000256" key="2">
    <source>
        <dbReference type="ARBA" id="ARBA00022475"/>
    </source>
</evidence>
<keyword evidence="11" id="KW-1185">Reference proteome</keyword>
<dbReference type="PANTHER" id="PTHR33908">
    <property type="entry name" value="MANNOSYLTRANSFERASE YKCB-RELATED"/>
    <property type="match status" value="1"/>
</dbReference>
<dbReference type="Proteomes" id="UP000616724">
    <property type="component" value="Unassembled WGS sequence"/>
</dbReference>
<evidence type="ECO:0000256" key="4">
    <source>
        <dbReference type="ARBA" id="ARBA00022679"/>
    </source>
</evidence>
<feature type="transmembrane region" description="Helical" evidence="9">
    <location>
        <begin position="208"/>
        <end position="224"/>
    </location>
</feature>
<evidence type="ECO:0008006" key="12">
    <source>
        <dbReference type="Google" id="ProtNLM"/>
    </source>
</evidence>
<keyword evidence="2" id="KW-1003">Cell membrane</keyword>
<dbReference type="InterPro" id="IPR050297">
    <property type="entry name" value="LipidA_mod_glycosyltrf_83"/>
</dbReference>
<protein>
    <recommendedName>
        <fullName evidence="12">Integral membrane protein</fullName>
    </recommendedName>
</protein>
<comment type="caution">
    <text evidence="10">The sequence shown here is derived from an EMBL/GenBank/DDBJ whole genome shotgun (WGS) entry which is preliminary data.</text>
</comment>
<keyword evidence="6 9" id="KW-1133">Transmembrane helix</keyword>
<feature type="transmembrane region" description="Helical" evidence="9">
    <location>
        <begin position="360"/>
        <end position="378"/>
    </location>
</feature>
<evidence type="ECO:0000256" key="5">
    <source>
        <dbReference type="ARBA" id="ARBA00022692"/>
    </source>
</evidence>
<keyword evidence="3" id="KW-0328">Glycosyltransferase</keyword>
<dbReference type="PANTHER" id="PTHR33908:SF11">
    <property type="entry name" value="MEMBRANE PROTEIN"/>
    <property type="match status" value="1"/>
</dbReference>
<keyword evidence="7 9" id="KW-0472">Membrane</keyword>
<evidence type="ECO:0000256" key="3">
    <source>
        <dbReference type="ARBA" id="ARBA00022676"/>
    </source>
</evidence>
<keyword evidence="4" id="KW-0808">Transferase</keyword>
<dbReference type="AlphaFoldDB" id="A0A8J3RIW7"/>
<feature type="transmembrane region" description="Helical" evidence="9">
    <location>
        <begin position="107"/>
        <end position="125"/>
    </location>
</feature>
<feature type="transmembrane region" description="Helical" evidence="9">
    <location>
        <begin position="231"/>
        <end position="251"/>
    </location>
</feature>
<feature type="transmembrane region" description="Helical" evidence="9">
    <location>
        <begin position="186"/>
        <end position="202"/>
    </location>
</feature>
<reference evidence="10 11" key="1">
    <citation type="submission" date="2021-01" db="EMBL/GenBank/DDBJ databases">
        <title>Whole genome shotgun sequence of Planobispora longispora NBRC 13918.</title>
        <authorList>
            <person name="Komaki H."/>
            <person name="Tamura T."/>
        </authorList>
    </citation>
    <scope>NUCLEOTIDE SEQUENCE [LARGE SCALE GENOMIC DNA]</scope>
    <source>
        <strain evidence="10 11">NBRC 13918</strain>
    </source>
</reference>
<feature type="transmembrane region" description="Helical" evidence="9">
    <location>
        <begin position="40"/>
        <end position="58"/>
    </location>
</feature>
<evidence type="ECO:0000256" key="7">
    <source>
        <dbReference type="ARBA" id="ARBA00023136"/>
    </source>
</evidence>
<accession>A0A8J3RIW7</accession>
<organism evidence="10 11">
    <name type="scientific">Planobispora longispora</name>
    <dbReference type="NCBI Taxonomy" id="28887"/>
    <lineage>
        <taxon>Bacteria</taxon>
        <taxon>Bacillati</taxon>
        <taxon>Actinomycetota</taxon>
        <taxon>Actinomycetes</taxon>
        <taxon>Streptosporangiales</taxon>
        <taxon>Streptosporangiaceae</taxon>
        <taxon>Planobispora</taxon>
    </lineage>
</organism>
<comment type="subcellular location">
    <subcellularLocation>
        <location evidence="1">Cell membrane</location>
        <topology evidence="1">Multi-pass membrane protein</topology>
    </subcellularLocation>
</comment>
<keyword evidence="5 9" id="KW-0812">Transmembrane</keyword>
<evidence type="ECO:0000256" key="1">
    <source>
        <dbReference type="ARBA" id="ARBA00004651"/>
    </source>
</evidence>
<dbReference type="EMBL" id="BOOH01000018">
    <property type="protein sequence ID" value="GIH75749.1"/>
    <property type="molecule type" value="Genomic_DNA"/>
</dbReference>
<feature type="transmembrane region" description="Helical" evidence="9">
    <location>
        <begin position="161"/>
        <end position="179"/>
    </location>
</feature>
<proteinExistence type="predicted"/>
<evidence type="ECO:0000313" key="10">
    <source>
        <dbReference type="EMBL" id="GIH75749.1"/>
    </source>
</evidence>
<evidence type="ECO:0000256" key="6">
    <source>
        <dbReference type="ARBA" id="ARBA00022989"/>
    </source>
</evidence>
<sequence>MRCDVISNPDRDGRAARGRPAGGAGAGPARPEDRPRSGPGILLAFVALSYAAVQLLFLTSGSGLGYDEAVYATQFSANGASVGFHESRGWGTSLLVAPVVMATDSVVALRVYLAVVSALLLFGAFRSWLPVRPGYTVPLAAAVFASCWTTLFYGNQVMPNLYTALGTVALTGLVLRALTPGDASRRGVLVAVAVVAAVLPLFRPTDALVVFAITAGVAAAAATSRRRRRPALLALISLAAGAVVGFGQWVVEAVVRHGGVARRLSEATENFGTNQWLIEHHVRALDGPTVCSSLDRCGPVTPAGAAWLAAAALLAAAGVLAAGRRGDRIAALLPVAVGAGVAGAYLYYPGLTAPRYLLPVYGLWAILAADGLMVLGAALRRRTGVGCAAAFCALVAVGHVYAQGFPVAANFASAELSRADTTLVAEGLKDIGYRRPCLVYGWNTAQISYHLGCKAMSAHGGNLRTVASAYHLGQQAAIRSTIMVVFWENADRDVAHLAEWRKYRLPVRGWHARVKHTGESADSPIRLTAPD</sequence>
<dbReference type="GO" id="GO:0009103">
    <property type="term" value="P:lipopolysaccharide biosynthetic process"/>
    <property type="evidence" value="ECO:0007669"/>
    <property type="project" value="UniProtKB-ARBA"/>
</dbReference>
<feature type="transmembrane region" description="Helical" evidence="9">
    <location>
        <begin position="385"/>
        <end position="402"/>
    </location>
</feature>
<gene>
    <name evidence="10" type="ORF">Plo01_21780</name>
</gene>